<accession>A0A914Q1T2</accession>
<keyword evidence="4" id="KW-0677">Repeat</keyword>
<dbReference type="GO" id="GO:0000226">
    <property type="term" value="P:microtubule cytoskeleton organization"/>
    <property type="evidence" value="ECO:0007669"/>
    <property type="project" value="TreeGrafter"/>
</dbReference>
<feature type="region of interest" description="Disordered" evidence="7">
    <location>
        <begin position="1"/>
        <end position="119"/>
    </location>
</feature>
<evidence type="ECO:0000256" key="4">
    <source>
        <dbReference type="ARBA" id="ARBA00022737"/>
    </source>
</evidence>
<dbReference type="PROSITE" id="PS00229">
    <property type="entry name" value="TAU_MAP_1"/>
    <property type="match status" value="1"/>
</dbReference>
<keyword evidence="3" id="KW-0597">Phosphoprotein</keyword>
<dbReference type="Pfam" id="PF00418">
    <property type="entry name" value="Tubulin-binding"/>
    <property type="match status" value="3"/>
</dbReference>
<feature type="compositionally biased region" description="Polar residues" evidence="7">
    <location>
        <begin position="101"/>
        <end position="111"/>
    </location>
</feature>
<reference evidence="9" key="1">
    <citation type="submission" date="2022-11" db="UniProtKB">
        <authorList>
            <consortium name="WormBaseParasite"/>
        </authorList>
    </citation>
    <scope>IDENTIFICATION</scope>
</reference>
<proteinExistence type="predicted"/>
<name>A0A914Q1T2_9BILA</name>
<protein>
    <recommendedName>
        <fullName evidence="6">Microtubule-associated protein</fullName>
    </recommendedName>
</protein>
<dbReference type="GO" id="GO:0005874">
    <property type="term" value="C:microtubule"/>
    <property type="evidence" value="ECO:0007669"/>
    <property type="project" value="UniProtKB-KW"/>
</dbReference>
<feature type="compositionally biased region" description="Low complexity" evidence="7">
    <location>
        <begin position="24"/>
        <end position="41"/>
    </location>
</feature>
<dbReference type="InterPro" id="IPR001084">
    <property type="entry name" value="MAP_tubulin-bd_rpt"/>
</dbReference>
<feature type="compositionally biased region" description="Polar residues" evidence="7">
    <location>
        <begin position="1"/>
        <end position="11"/>
    </location>
</feature>
<evidence type="ECO:0000256" key="6">
    <source>
        <dbReference type="RuleBase" id="RU000686"/>
    </source>
</evidence>
<organism evidence="8 9">
    <name type="scientific">Panagrolaimus davidi</name>
    <dbReference type="NCBI Taxonomy" id="227884"/>
    <lineage>
        <taxon>Eukaryota</taxon>
        <taxon>Metazoa</taxon>
        <taxon>Ecdysozoa</taxon>
        <taxon>Nematoda</taxon>
        <taxon>Chromadorea</taxon>
        <taxon>Rhabditida</taxon>
        <taxon>Tylenchina</taxon>
        <taxon>Panagrolaimomorpha</taxon>
        <taxon>Panagrolaimoidea</taxon>
        <taxon>Panagrolaimidae</taxon>
        <taxon>Panagrolaimus</taxon>
    </lineage>
</organism>
<evidence type="ECO:0000256" key="2">
    <source>
        <dbReference type="ARBA" id="ARBA00022490"/>
    </source>
</evidence>
<feature type="compositionally biased region" description="Polar residues" evidence="7">
    <location>
        <begin position="63"/>
        <end position="77"/>
    </location>
</feature>
<keyword evidence="2 6" id="KW-0963">Cytoplasm</keyword>
<dbReference type="Proteomes" id="UP000887578">
    <property type="component" value="Unplaced"/>
</dbReference>
<dbReference type="PANTHER" id="PTHR11501:SF18">
    <property type="entry name" value="MICROTUBULE-ASSOCIATED PROTEIN"/>
    <property type="match status" value="1"/>
</dbReference>
<dbReference type="WBParaSite" id="PDA_v2.g25108.t1">
    <property type="protein sequence ID" value="PDA_v2.g25108.t1"/>
    <property type="gene ID" value="PDA_v2.g25108"/>
</dbReference>
<evidence type="ECO:0000313" key="8">
    <source>
        <dbReference type="Proteomes" id="UP000887578"/>
    </source>
</evidence>
<sequence length="308" mass="32562">MDKRTTVTAKSASVGVAKTAAKPTSVGAVKTTVTTKPTAASISAASKRLSTPLRPATTERKPLTTSVTKRTPSSNPRGTPKAPSTAPPRAMSATRSALAKTENSAHATTPIRNKKYENIQGKINATSNYTPGGGNVKIFHEKPKFNVTSKIGSLANANHTPGCGGQVRIESRKFNFKENAKPKVDAKSEIQSPHVEKKILSQKLEWKASPKVGSLANVTHKPTGGDVKIFSQKVKVDAAQSKVGSLENANHKPAGGNVNIKEYKVPGNSSSNSVTSHSTSNSRRSSATRNRMPGCHDPITPEEALGRN</sequence>
<evidence type="ECO:0000313" key="9">
    <source>
        <dbReference type="WBParaSite" id="PDA_v2.g25108.t1"/>
    </source>
</evidence>
<dbReference type="InterPro" id="IPR027324">
    <property type="entry name" value="MAP2/MAP4/Tau"/>
</dbReference>
<feature type="compositionally biased region" description="Low complexity" evidence="7">
    <location>
        <begin position="268"/>
        <end position="291"/>
    </location>
</feature>
<dbReference type="GO" id="GO:0008017">
    <property type="term" value="F:microtubule binding"/>
    <property type="evidence" value="ECO:0007669"/>
    <property type="project" value="InterPro"/>
</dbReference>
<evidence type="ECO:0000256" key="5">
    <source>
        <dbReference type="ARBA" id="ARBA00023212"/>
    </source>
</evidence>
<keyword evidence="8" id="KW-1185">Reference proteome</keyword>
<dbReference type="PANTHER" id="PTHR11501">
    <property type="entry name" value="MICROTUBULE-ASSOCIATED PROTEIN"/>
    <property type="match status" value="1"/>
</dbReference>
<evidence type="ECO:0000256" key="3">
    <source>
        <dbReference type="ARBA" id="ARBA00022553"/>
    </source>
</evidence>
<keyword evidence="5 6" id="KW-0206">Cytoskeleton</keyword>
<dbReference type="PROSITE" id="PS51491">
    <property type="entry name" value="TAU_MAP_2"/>
    <property type="match status" value="2"/>
</dbReference>
<keyword evidence="6" id="KW-0493">Microtubule</keyword>
<evidence type="ECO:0000256" key="7">
    <source>
        <dbReference type="SAM" id="MobiDB-lite"/>
    </source>
</evidence>
<evidence type="ECO:0000256" key="1">
    <source>
        <dbReference type="ARBA" id="ARBA00004245"/>
    </source>
</evidence>
<feature type="region of interest" description="Disordered" evidence="7">
    <location>
        <begin position="239"/>
        <end position="308"/>
    </location>
</feature>
<dbReference type="GO" id="GO:0031175">
    <property type="term" value="P:neuron projection development"/>
    <property type="evidence" value="ECO:0007669"/>
    <property type="project" value="TreeGrafter"/>
</dbReference>
<dbReference type="AlphaFoldDB" id="A0A914Q1T2"/>
<comment type="subcellular location">
    <subcellularLocation>
        <location evidence="1 6">Cytoplasm</location>
        <location evidence="1 6">Cytoskeleton</location>
    </subcellularLocation>
</comment>
<dbReference type="GO" id="GO:0043005">
    <property type="term" value="C:neuron projection"/>
    <property type="evidence" value="ECO:0007669"/>
    <property type="project" value="TreeGrafter"/>
</dbReference>